<dbReference type="Pfam" id="PF00775">
    <property type="entry name" value="Dioxygenase_C"/>
    <property type="match status" value="1"/>
</dbReference>
<name>A0AAE3VU68_9HYPH</name>
<dbReference type="Gene3D" id="2.60.130.10">
    <property type="entry name" value="Aromatic compound dioxygenase"/>
    <property type="match status" value="1"/>
</dbReference>
<feature type="domain" description="Intradiol ring-cleavage dioxygenases" evidence="4">
    <location>
        <begin position="41"/>
        <end position="195"/>
    </location>
</feature>
<evidence type="ECO:0000313" key="5">
    <source>
        <dbReference type="EMBL" id="MDQ0317676.1"/>
    </source>
</evidence>
<dbReference type="AlphaFoldDB" id="A0AAE3VU68"/>
<dbReference type="GO" id="GO:0008199">
    <property type="term" value="F:ferric iron binding"/>
    <property type="evidence" value="ECO:0007669"/>
    <property type="project" value="InterPro"/>
</dbReference>
<dbReference type="EC" id="1.13.11.3" evidence="5"/>
<dbReference type="SUPFAM" id="SSF49482">
    <property type="entry name" value="Aromatic compound dioxygenase"/>
    <property type="match status" value="1"/>
</dbReference>
<evidence type="ECO:0000256" key="1">
    <source>
        <dbReference type="ARBA" id="ARBA00007825"/>
    </source>
</evidence>
<dbReference type="GO" id="GO:0018578">
    <property type="term" value="F:protocatechuate 3,4-dioxygenase activity"/>
    <property type="evidence" value="ECO:0007669"/>
    <property type="project" value="UniProtKB-EC"/>
</dbReference>
<sequence>MPVNLLRETPSQTAGPYVHIGLVPSVAGIQMRTQENLHVVAGPQTDGEAIKLEIDLWDGTGAPVTDAVIELWQADGQGRYRHPLDPKAGEIAADFRGFGRAASDLKSGHYVFETVKPGAVAGPDGSPMAPHVALTIFSRGINIHLNTRIYFADEEANAQDPILQLVPPPRRDTLMAARKDGGGTPTYAIDIRLQGENETVFFDV</sequence>
<dbReference type="InterPro" id="IPR000627">
    <property type="entry name" value="Intradiol_dOase_C"/>
</dbReference>
<dbReference type="Proteomes" id="UP001229244">
    <property type="component" value="Unassembled WGS sequence"/>
</dbReference>
<reference evidence="5" key="1">
    <citation type="submission" date="2023-07" db="EMBL/GenBank/DDBJ databases">
        <title>Genomic Encyclopedia of Type Strains, Phase IV (KMG-IV): sequencing the most valuable type-strain genomes for metagenomic binning, comparative biology and taxonomic classification.</title>
        <authorList>
            <person name="Goeker M."/>
        </authorList>
    </citation>
    <scope>NUCLEOTIDE SEQUENCE</scope>
    <source>
        <strain evidence="5">DSM 21202</strain>
    </source>
</reference>
<organism evidence="5 6">
    <name type="scientific">Amorphus orientalis</name>
    <dbReference type="NCBI Taxonomy" id="649198"/>
    <lineage>
        <taxon>Bacteria</taxon>
        <taxon>Pseudomonadati</taxon>
        <taxon>Pseudomonadota</taxon>
        <taxon>Alphaproteobacteria</taxon>
        <taxon>Hyphomicrobiales</taxon>
        <taxon>Amorphaceae</taxon>
        <taxon>Amorphus</taxon>
    </lineage>
</organism>
<dbReference type="RefSeq" id="WP_306887600.1">
    <property type="nucleotide sequence ID" value="NZ_JAUSUL010000007.1"/>
</dbReference>
<dbReference type="InterPro" id="IPR015889">
    <property type="entry name" value="Intradiol_dOase_core"/>
</dbReference>
<dbReference type="CDD" id="cd03463">
    <property type="entry name" value="3_4-PCD_alpha"/>
    <property type="match status" value="1"/>
</dbReference>
<evidence type="ECO:0000256" key="2">
    <source>
        <dbReference type="ARBA" id="ARBA00022964"/>
    </source>
</evidence>
<gene>
    <name evidence="5" type="ORF">J2S73_004162</name>
</gene>
<comment type="caution">
    <text evidence="5">The sequence shown here is derived from an EMBL/GenBank/DDBJ whole genome shotgun (WGS) entry which is preliminary data.</text>
</comment>
<dbReference type="PANTHER" id="PTHR33711:SF9">
    <property type="entry name" value="PROTOCATECHUATE 3,4-DIOXYGENASE ALPHA CHAIN"/>
    <property type="match status" value="1"/>
</dbReference>
<dbReference type="EMBL" id="JAUSUL010000007">
    <property type="protein sequence ID" value="MDQ0317676.1"/>
    <property type="molecule type" value="Genomic_DNA"/>
</dbReference>
<dbReference type="InterPro" id="IPR050770">
    <property type="entry name" value="Intradiol_RC_Dioxygenase"/>
</dbReference>
<keyword evidence="2" id="KW-0223">Dioxygenase</keyword>
<keyword evidence="3 5" id="KW-0560">Oxidoreductase</keyword>
<accession>A0AAE3VU68</accession>
<evidence type="ECO:0000313" key="6">
    <source>
        <dbReference type="Proteomes" id="UP001229244"/>
    </source>
</evidence>
<dbReference type="InterPro" id="IPR012786">
    <property type="entry name" value="Protocat_dOase_a"/>
</dbReference>
<evidence type="ECO:0000259" key="4">
    <source>
        <dbReference type="Pfam" id="PF00775"/>
    </source>
</evidence>
<evidence type="ECO:0000256" key="3">
    <source>
        <dbReference type="ARBA" id="ARBA00023002"/>
    </source>
</evidence>
<keyword evidence="6" id="KW-1185">Reference proteome</keyword>
<proteinExistence type="inferred from homology"/>
<dbReference type="NCBIfam" id="TIGR02423">
    <property type="entry name" value="protocat_alph"/>
    <property type="match status" value="1"/>
</dbReference>
<protein>
    <submittedName>
        <fullName evidence="5">Protocatechuate 3,4-dioxygenase alpha subunit</fullName>
        <ecNumber evidence="5">1.13.11.3</ecNumber>
    </submittedName>
</protein>
<comment type="similarity">
    <text evidence="1">Belongs to the intradiol ring-cleavage dioxygenase family.</text>
</comment>
<dbReference type="PANTHER" id="PTHR33711">
    <property type="entry name" value="DIOXYGENASE, PUTATIVE (AFU_ORTHOLOGUE AFUA_2G02910)-RELATED"/>
    <property type="match status" value="1"/>
</dbReference>